<keyword evidence="1 2" id="KW-0378">Hydrolase</keyword>
<sequence length="144" mass="16435">MTEGSPVPFRHARRVAFSETDLTGCLHFANLLRYFEEAEQALFRSLGIPMLWRRDDGVEQGWPRVSAACDLLLPIQLADELQIEVAIERLRPSSVMLQFTVFRREELVARGRLRLACIAARPGQPMRAAPIPEDMQQKFRALMA</sequence>
<dbReference type="PIRSF" id="PIRSF003230">
    <property type="entry name" value="YbgC"/>
    <property type="match status" value="1"/>
</dbReference>
<evidence type="ECO:0000313" key="2">
    <source>
        <dbReference type="EMBL" id="QDU31179.1"/>
    </source>
</evidence>
<dbReference type="GO" id="GO:0061522">
    <property type="term" value="F:1,4-dihydroxy-2-naphthoyl-CoA thioesterase activity"/>
    <property type="evidence" value="ECO:0007669"/>
    <property type="project" value="UniProtKB-EC"/>
</dbReference>
<dbReference type="Proteomes" id="UP000315017">
    <property type="component" value="Chromosome"/>
</dbReference>
<dbReference type="CDD" id="cd00586">
    <property type="entry name" value="4HBT"/>
    <property type="match status" value="1"/>
</dbReference>
<dbReference type="EC" id="3.1.2.28" evidence="2"/>
<keyword evidence="3" id="KW-1185">Reference proteome</keyword>
<dbReference type="Pfam" id="PF13279">
    <property type="entry name" value="4HBT_2"/>
    <property type="match status" value="1"/>
</dbReference>
<accession>A0A517YLS5</accession>
<dbReference type="Gene3D" id="3.10.129.10">
    <property type="entry name" value="Hotdog Thioesterase"/>
    <property type="match status" value="1"/>
</dbReference>
<dbReference type="InterPro" id="IPR006684">
    <property type="entry name" value="YbgC/YbaW"/>
</dbReference>
<evidence type="ECO:0000313" key="3">
    <source>
        <dbReference type="Proteomes" id="UP000315017"/>
    </source>
</evidence>
<dbReference type="RefSeq" id="WP_145097880.1">
    <property type="nucleotide sequence ID" value="NZ_CP036274.1"/>
</dbReference>
<dbReference type="KEGG" id="aagg:ETAA8_63320"/>
<protein>
    <submittedName>
        <fullName evidence="2">1,4-dihydroxy-2-naphthoyl-CoA hydrolase</fullName>
        <ecNumber evidence="2">3.1.2.28</ecNumber>
    </submittedName>
</protein>
<name>A0A517YLS5_9BACT</name>
<proteinExistence type="predicted"/>
<organism evidence="2 3">
    <name type="scientific">Anatilimnocola aggregata</name>
    <dbReference type="NCBI Taxonomy" id="2528021"/>
    <lineage>
        <taxon>Bacteria</taxon>
        <taxon>Pseudomonadati</taxon>
        <taxon>Planctomycetota</taxon>
        <taxon>Planctomycetia</taxon>
        <taxon>Pirellulales</taxon>
        <taxon>Pirellulaceae</taxon>
        <taxon>Anatilimnocola</taxon>
    </lineage>
</organism>
<reference evidence="2 3" key="1">
    <citation type="submission" date="2019-02" db="EMBL/GenBank/DDBJ databases">
        <title>Deep-cultivation of Planctomycetes and their phenomic and genomic characterization uncovers novel biology.</title>
        <authorList>
            <person name="Wiegand S."/>
            <person name="Jogler M."/>
            <person name="Boedeker C."/>
            <person name="Pinto D."/>
            <person name="Vollmers J."/>
            <person name="Rivas-Marin E."/>
            <person name="Kohn T."/>
            <person name="Peeters S.H."/>
            <person name="Heuer A."/>
            <person name="Rast P."/>
            <person name="Oberbeckmann S."/>
            <person name="Bunk B."/>
            <person name="Jeske O."/>
            <person name="Meyerdierks A."/>
            <person name="Storesund J.E."/>
            <person name="Kallscheuer N."/>
            <person name="Luecker S."/>
            <person name="Lage O.M."/>
            <person name="Pohl T."/>
            <person name="Merkel B.J."/>
            <person name="Hornburger P."/>
            <person name="Mueller R.-W."/>
            <person name="Bruemmer F."/>
            <person name="Labrenz M."/>
            <person name="Spormann A.M."/>
            <person name="Op den Camp H."/>
            <person name="Overmann J."/>
            <person name="Amann R."/>
            <person name="Jetten M.S.M."/>
            <person name="Mascher T."/>
            <person name="Medema M.H."/>
            <person name="Devos D.P."/>
            <person name="Kaster A.-K."/>
            <person name="Ovreas L."/>
            <person name="Rohde M."/>
            <person name="Galperin M.Y."/>
            <person name="Jogler C."/>
        </authorList>
    </citation>
    <scope>NUCLEOTIDE SEQUENCE [LARGE SCALE GENOMIC DNA]</scope>
    <source>
        <strain evidence="2 3">ETA_A8</strain>
    </source>
</reference>
<dbReference type="OrthoDB" id="9800856at2"/>
<dbReference type="SUPFAM" id="SSF54637">
    <property type="entry name" value="Thioesterase/thiol ester dehydrase-isomerase"/>
    <property type="match status" value="1"/>
</dbReference>
<gene>
    <name evidence="2" type="ORF">ETAA8_63320</name>
</gene>
<dbReference type="InterPro" id="IPR029069">
    <property type="entry name" value="HotDog_dom_sf"/>
</dbReference>
<evidence type="ECO:0000256" key="1">
    <source>
        <dbReference type="ARBA" id="ARBA00022801"/>
    </source>
</evidence>
<dbReference type="EMBL" id="CP036274">
    <property type="protein sequence ID" value="QDU31179.1"/>
    <property type="molecule type" value="Genomic_DNA"/>
</dbReference>
<dbReference type="AlphaFoldDB" id="A0A517YLS5"/>